<feature type="transmembrane region" description="Helical" evidence="1">
    <location>
        <begin position="20"/>
        <end position="42"/>
    </location>
</feature>
<keyword evidence="1" id="KW-1133">Transmembrane helix</keyword>
<gene>
    <name evidence="2" type="ORF">IDJ76_00260</name>
</gene>
<evidence type="ECO:0000313" key="3">
    <source>
        <dbReference type="Proteomes" id="UP000619078"/>
    </source>
</evidence>
<evidence type="ECO:0000313" key="2">
    <source>
        <dbReference type="EMBL" id="MBD1391516.1"/>
    </source>
</evidence>
<sequence length="83" mass="9332">MDIHRLQNILQNLQYRKEAFIIAIILVAVLMFLNYKIIPALVGNSPRAYSILQGIINFLLFLVCGIIVIGAALLWLVGNRPNV</sequence>
<accession>A0A926NKW5</accession>
<dbReference type="Proteomes" id="UP000619078">
    <property type="component" value="Unassembled WGS sequence"/>
</dbReference>
<name>A0A926NKW5_9SPHI</name>
<proteinExistence type="predicted"/>
<dbReference type="AlphaFoldDB" id="A0A926NKW5"/>
<keyword evidence="1" id="KW-0472">Membrane</keyword>
<dbReference type="RefSeq" id="WP_191159525.1">
    <property type="nucleotide sequence ID" value="NZ_JACWMX010000001.1"/>
</dbReference>
<comment type="caution">
    <text evidence="2">The sequence shown here is derived from an EMBL/GenBank/DDBJ whole genome shotgun (WGS) entry which is preliminary data.</text>
</comment>
<evidence type="ECO:0000256" key="1">
    <source>
        <dbReference type="SAM" id="Phobius"/>
    </source>
</evidence>
<protein>
    <submittedName>
        <fullName evidence="2">Uncharacterized protein</fullName>
    </submittedName>
</protein>
<keyword evidence="3" id="KW-1185">Reference proteome</keyword>
<reference evidence="2" key="1">
    <citation type="submission" date="2020-09" db="EMBL/GenBank/DDBJ databases">
        <title>Novel species of Mucilaginibacter isolated from a glacier on the Tibetan Plateau.</title>
        <authorList>
            <person name="Liu Q."/>
            <person name="Xin Y.-H."/>
        </authorList>
    </citation>
    <scope>NUCLEOTIDE SEQUENCE</scope>
    <source>
        <strain evidence="2">ZB1P21</strain>
    </source>
</reference>
<dbReference type="EMBL" id="JACWMX010000001">
    <property type="protein sequence ID" value="MBD1391516.1"/>
    <property type="molecule type" value="Genomic_DNA"/>
</dbReference>
<keyword evidence="1" id="KW-0812">Transmembrane</keyword>
<feature type="transmembrane region" description="Helical" evidence="1">
    <location>
        <begin position="54"/>
        <end position="77"/>
    </location>
</feature>
<organism evidence="2 3">
    <name type="scientific">Mucilaginibacter glaciei</name>
    <dbReference type="NCBI Taxonomy" id="2772109"/>
    <lineage>
        <taxon>Bacteria</taxon>
        <taxon>Pseudomonadati</taxon>
        <taxon>Bacteroidota</taxon>
        <taxon>Sphingobacteriia</taxon>
        <taxon>Sphingobacteriales</taxon>
        <taxon>Sphingobacteriaceae</taxon>
        <taxon>Mucilaginibacter</taxon>
    </lineage>
</organism>